<dbReference type="AlphaFoldDB" id="A0A5E8HCS5"/>
<dbReference type="InterPro" id="IPR000531">
    <property type="entry name" value="Beta-barrel_TonB"/>
</dbReference>
<evidence type="ECO:0000313" key="17">
    <source>
        <dbReference type="Proteomes" id="UP000013996"/>
    </source>
</evidence>
<evidence type="ECO:0000256" key="5">
    <source>
        <dbReference type="ARBA" id="ARBA00022692"/>
    </source>
</evidence>
<dbReference type="Proteomes" id="UP000013996">
    <property type="component" value="Unassembled WGS sequence"/>
</dbReference>
<dbReference type="PROSITE" id="PS52016">
    <property type="entry name" value="TONB_DEPENDENT_REC_3"/>
    <property type="match status" value="1"/>
</dbReference>
<feature type="region of interest" description="Disordered" evidence="13">
    <location>
        <begin position="77"/>
        <end position="110"/>
    </location>
</feature>
<evidence type="ECO:0000256" key="7">
    <source>
        <dbReference type="ARBA" id="ARBA00023065"/>
    </source>
</evidence>
<keyword evidence="16" id="KW-0675">Receptor</keyword>
<comment type="subcellular location">
    <subcellularLocation>
        <location evidence="1 11">Cell outer membrane</location>
        <topology evidence="1 11">Multi-pass membrane protein</topology>
    </subcellularLocation>
</comment>
<protein>
    <submittedName>
        <fullName evidence="16">TonB-dependent receptor</fullName>
    </submittedName>
</protein>
<dbReference type="InterPro" id="IPR012910">
    <property type="entry name" value="Plug_dom"/>
</dbReference>
<dbReference type="Pfam" id="PF07715">
    <property type="entry name" value="Plug"/>
    <property type="match status" value="1"/>
</dbReference>
<keyword evidence="4" id="KW-0410">Iron transport</keyword>
<evidence type="ECO:0000256" key="11">
    <source>
        <dbReference type="PROSITE-ProRule" id="PRU01360"/>
    </source>
</evidence>
<proteinExistence type="inferred from homology"/>
<keyword evidence="6" id="KW-0408">Iron</keyword>
<comment type="caution">
    <text evidence="16">The sequence shown here is derived from an EMBL/GenBank/DDBJ whole genome shotgun (WGS) entry which is preliminary data.</text>
</comment>
<keyword evidence="5 11" id="KW-0812">Transmembrane</keyword>
<dbReference type="RefSeq" id="WP_015677661.1">
    <property type="nucleotide sequence ID" value="NZ_AOGX02000016.1"/>
</dbReference>
<evidence type="ECO:0000256" key="8">
    <source>
        <dbReference type="ARBA" id="ARBA00023077"/>
    </source>
</evidence>
<evidence type="ECO:0000256" key="12">
    <source>
        <dbReference type="RuleBase" id="RU003357"/>
    </source>
</evidence>
<evidence type="ECO:0000259" key="14">
    <source>
        <dbReference type="Pfam" id="PF00593"/>
    </source>
</evidence>
<dbReference type="EMBL" id="AOGX02000016">
    <property type="protein sequence ID" value="EOQ88583.1"/>
    <property type="molecule type" value="Genomic_DNA"/>
</dbReference>
<dbReference type="STRING" id="1249483.LEP1GSC202_2777"/>
<keyword evidence="3 11" id="KW-1134">Transmembrane beta strand</keyword>
<feature type="compositionally biased region" description="Polar residues" evidence="13">
    <location>
        <begin position="87"/>
        <end position="97"/>
    </location>
</feature>
<dbReference type="Gene3D" id="2.40.170.20">
    <property type="entry name" value="TonB-dependent receptor, beta-barrel domain"/>
    <property type="match status" value="1"/>
</dbReference>
<accession>A0A5E8HCS5</accession>
<evidence type="ECO:0000256" key="2">
    <source>
        <dbReference type="ARBA" id="ARBA00022448"/>
    </source>
</evidence>
<keyword evidence="2 11" id="KW-0813">Transport</keyword>
<dbReference type="SUPFAM" id="SSF56935">
    <property type="entry name" value="Porins"/>
    <property type="match status" value="1"/>
</dbReference>
<keyword evidence="8 12" id="KW-0798">TonB box</keyword>
<evidence type="ECO:0000256" key="6">
    <source>
        <dbReference type="ARBA" id="ARBA00023004"/>
    </source>
</evidence>
<gene>
    <name evidence="16" type="ORF">LEP1GSC202_2777</name>
</gene>
<evidence type="ECO:0000313" key="16">
    <source>
        <dbReference type="EMBL" id="EOQ88583.1"/>
    </source>
</evidence>
<feature type="domain" description="TonB-dependent receptor-like beta-barrel" evidence="14">
    <location>
        <begin position="369"/>
        <end position="783"/>
    </location>
</feature>
<evidence type="ECO:0000256" key="3">
    <source>
        <dbReference type="ARBA" id="ARBA00022452"/>
    </source>
</evidence>
<evidence type="ECO:0000256" key="10">
    <source>
        <dbReference type="ARBA" id="ARBA00023237"/>
    </source>
</evidence>
<dbReference type="GO" id="GO:0009279">
    <property type="term" value="C:cell outer membrane"/>
    <property type="evidence" value="ECO:0007669"/>
    <property type="project" value="UniProtKB-SubCell"/>
</dbReference>
<dbReference type="PANTHER" id="PTHR32552:SF81">
    <property type="entry name" value="TONB-DEPENDENT OUTER MEMBRANE RECEPTOR"/>
    <property type="match status" value="1"/>
</dbReference>
<sequence>MNLSLLLIYSCQTTAYGKNAHMQQLIENYSHLIPWLVSNQARNEKKPWSANHPRFATFSLSILLLFPTIPLLPQTITPNRKWEGTDSDSSAGTNKQENGIRVTGKKDQRDREILKTPNSISRLNEQEIQDAGINRTNDIDKQVPNFSIIDSGSRNFTYFNIRGMRSIAFSEPAVGLILDGIPLNDNVALNTELYGLESIEVYRGSQATLFGKNFQGGVVEIKTKKPTNLPEGKISLDFGNYKKQETSVYYNAPIVYDKLYFGVAGKTTEREGYLSNVTGFYYPNNRPYELPVEIYKTHPDGRKGRAGRFRLYFTPNEIFEADLQISAESFDDGSLNLVNYLGAKSEREKALLQGCVAAPSNCSKLYGTYINRVNGDRKVYWDYEGKSNVTGNTYSLATTTKLPYTNLKTATALRKMDIDPITADSDFSKVDQNRSIYIEKSTTVLNDIYFESKDKHDPLQFKLGIYSSNKISNIDQAREHRVQLYVVNDFPGLSAPTQEKNLSRLHDRNVSFYTHNSYTFFEKFTITLGARLERQESRLSHSELATGVSGNNPIGGTILLSDPYTINNRYNYNVSRVIFDYKPIENLMFFIGASRGYKNAGYSTVVNVPSRASFKPEINDTIEAGVKSEFFKGKFGLKYTQFYTETQDFHVIRAINLSQYVNLNAELVTIRGYELETFVKPHKDTKLGLSAGYTEGIFNRFQDTVLNRNFNGKWVHFIPKYDIVSYLQYRNDFGIFLRGEFQAVGQMYFAADNTVYSDPYYVLNARIGYETDKLSAYLYMNNITDRYYFTSYIDGTFQAVPGAPQTYGFMLTYKI</sequence>
<dbReference type="PANTHER" id="PTHR32552">
    <property type="entry name" value="FERRICHROME IRON RECEPTOR-RELATED"/>
    <property type="match status" value="1"/>
</dbReference>
<reference evidence="16 17" key="1">
    <citation type="submission" date="2013-04" db="EMBL/GenBank/DDBJ databases">
        <authorList>
            <person name="Harkins D.M."/>
            <person name="Durkin A.S."/>
            <person name="Brinkac L.M."/>
            <person name="Haft D.H."/>
            <person name="Selengut J.D."/>
            <person name="Sanka R."/>
            <person name="DePew J."/>
            <person name="Purushe J."/>
            <person name="Hartskeerl R.A."/>
            <person name="Ahmed A."/>
            <person name="van der Linden H."/>
            <person name="Goris M.G.A."/>
            <person name="Vinetz J.M."/>
            <person name="Sutton G.G."/>
            <person name="Nierman W.C."/>
            <person name="Fouts D.E."/>
        </authorList>
    </citation>
    <scope>NUCLEOTIDE SEQUENCE [LARGE SCALE GENOMIC DNA]</scope>
    <source>
        <strain evidence="16 17">Sao Paulo</strain>
    </source>
</reference>
<evidence type="ECO:0000256" key="1">
    <source>
        <dbReference type="ARBA" id="ARBA00004571"/>
    </source>
</evidence>
<evidence type="ECO:0000256" key="4">
    <source>
        <dbReference type="ARBA" id="ARBA00022496"/>
    </source>
</evidence>
<feature type="domain" description="TonB-dependent receptor plug" evidence="15">
    <location>
        <begin position="114"/>
        <end position="218"/>
    </location>
</feature>
<keyword evidence="7" id="KW-0406">Ion transport</keyword>
<dbReference type="InterPro" id="IPR036942">
    <property type="entry name" value="Beta-barrel_TonB_sf"/>
</dbReference>
<evidence type="ECO:0000259" key="15">
    <source>
        <dbReference type="Pfam" id="PF07715"/>
    </source>
</evidence>
<comment type="similarity">
    <text evidence="11 12">Belongs to the TonB-dependent receptor family.</text>
</comment>
<dbReference type="GO" id="GO:0006826">
    <property type="term" value="P:iron ion transport"/>
    <property type="evidence" value="ECO:0007669"/>
    <property type="project" value="UniProtKB-KW"/>
</dbReference>
<keyword evidence="9 11" id="KW-0472">Membrane</keyword>
<dbReference type="Pfam" id="PF00593">
    <property type="entry name" value="TonB_dep_Rec_b-barrel"/>
    <property type="match status" value="1"/>
</dbReference>
<evidence type="ECO:0000256" key="13">
    <source>
        <dbReference type="SAM" id="MobiDB-lite"/>
    </source>
</evidence>
<dbReference type="InterPro" id="IPR039426">
    <property type="entry name" value="TonB-dep_rcpt-like"/>
</dbReference>
<evidence type="ECO:0000256" key="9">
    <source>
        <dbReference type="ARBA" id="ARBA00023136"/>
    </source>
</evidence>
<organism evidence="16 17">
    <name type="scientific">Leptospira yanagawae serovar Saopaulo str. Sao Paulo = ATCC 700523</name>
    <dbReference type="NCBI Taxonomy" id="1249483"/>
    <lineage>
        <taxon>Bacteria</taxon>
        <taxon>Pseudomonadati</taxon>
        <taxon>Spirochaetota</taxon>
        <taxon>Spirochaetia</taxon>
        <taxon>Leptospirales</taxon>
        <taxon>Leptospiraceae</taxon>
        <taxon>Leptospira</taxon>
    </lineage>
</organism>
<keyword evidence="10 11" id="KW-0998">Cell outer membrane</keyword>
<name>A0A5E8HCS5_9LEPT</name>